<comment type="caution">
    <text evidence="3">The sequence shown here is derived from an EMBL/GenBank/DDBJ whole genome shotgun (WGS) entry which is preliminary data.</text>
</comment>
<organism evidence="3 4">
    <name type="scientific">Penaeus vannamei</name>
    <name type="common">Whiteleg shrimp</name>
    <name type="synonym">Litopenaeus vannamei</name>
    <dbReference type="NCBI Taxonomy" id="6689"/>
    <lineage>
        <taxon>Eukaryota</taxon>
        <taxon>Metazoa</taxon>
        <taxon>Ecdysozoa</taxon>
        <taxon>Arthropoda</taxon>
        <taxon>Crustacea</taxon>
        <taxon>Multicrustacea</taxon>
        <taxon>Malacostraca</taxon>
        <taxon>Eumalacostraca</taxon>
        <taxon>Eucarida</taxon>
        <taxon>Decapoda</taxon>
        <taxon>Dendrobranchiata</taxon>
        <taxon>Penaeoidea</taxon>
        <taxon>Penaeidae</taxon>
        <taxon>Penaeus</taxon>
    </lineage>
</organism>
<feature type="compositionally biased region" description="Basic and acidic residues" evidence="2">
    <location>
        <begin position="1"/>
        <end position="17"/>
    </location>
</feature>
<gene>
    <name evidence="3" type="ORF">C7M84_010633</name>
</gene>
<accession>A0A423T493</accession>
<feature type="coiled-coil region" evidence="1">
    <location>
        <begin position="105"/>
        <end position="132"/>
    </location>
</feature>
<feature type="region of interest" description="Disordered" evidence="2">
    <location>
        <begin position="1"/>
        <end position="79"/>
    </location>
</feature>
<dbReference type="AlphaFoldDB" id="A0A423T493"/>
<keyword evidence="1" id="KW-0175">Coiled coil</keyword>
<reference evidence="3 4" key="1">
    <citation type="submission" date="2018-04" db="EMBL/GenBank/DDBJ databases">
        <authorList>
            <person name="Zhang X."/>
            <person name="Yuan J."/>
            <person name="Li F."/>
            <person name="Xiang J."/>
        </authorList>
    </citation>
    <scope>NUCLEOTIDE SEQUENCE [LARGE SCALE GENOMIC DNA]</scope>
    <source>
        <tissue evidence="3">Muscle</tissue>
    </source>
</reference>
<sequence>MGPSKKSGERLVKDHGRNITSFAQPTPLGARSNSRDLLPDVQSNNQAYVATAQERSHHDQPVPDNNDLGAEAVGPRTSSREVSFSQYRVTDEENHLGLSMFGEIILRFDAMIRELKEEINSIKEDVRANRDRLTDAELGNNQTPRRAPGVRDGTGTLPSSVPFRGPSISHAPYSAAPMMVMPSSGISLFKAEISASHPLQRSQELEAWMKQIENVTQPSTGEAMCQMARMMCRGTPEPHCYKGNGIILMQSVTRIFSPAECFYKVSLNGCVKLWRRETMHLQTNSCIVLSSCEIPESAFHTYNHAHNRRDTATASLTAVHEFGRKDAVFAVVNVDTASLCPDDRSDRPFQQRQGNSRGSSSAGVTRISIALQTEDGMQPAVTPVENVALLDEQAVRQAQRDDPTWRLLIALLTDGALPPPGAPLPLDDFEIKDELLYRLRRLPDRLVHQLVVPTTLQGLVIKQVHDEAHPGVYRTYCNFSTLAKFVNDARALHYDGASFRMHQTSITPSRIIIS</sequence>
<evidence type="ECO:0000313" key="4">
    <source>
        <dbReference type="Proteomes" id="UP000283509"/>
    </source>
</evidence>
<feature type="region of interest" description="Disordered" evidence="2">
    <location>
        <begin position="137"/>
        <end position="163"/>
    </location>
</feature>
<keyword evidence="4" id="KW-1185">Reference proteome</keyword>
<dbReference type="EMBL" id="QCYY01002348">
    <property type="protein sequence ID" value="ROT71048.1"/>
    <property type="molecule type" value="Genomic_DNA"/>
</dbReference>
<evidence type="ECO:0000256" key="2">
    <source>
        <dbReference type="SAM" id="MobiDB-lite"/>
    </source>
</evidence>
<evidence type="ECO:0000256" key="1">
    <source>
        <dbReference type="SAM" id="Coils"/>
    </source>
</evidence>
<dbReference type="Gene3D" id="1.10.340.70">
    <property type="match status" value="1"/>
</dbReference>
<dbReference type="Proteomes" id="UP000283509">
    <property type="component" value="Unassembled WGS sequence"/>
</dbReference>
<protein>
    <submittedName>
        <fullName evidence="3">Uncharacterized protein</fullName>
    </submittedName>
</protein>
<evidence type="ECO:0000313" key="3">
    <source>
        <dbReference type="EMBL" id="ROT71048.1"/>
    </source>
</evidence>
<reference evidence="3 4" key="2">
    <citation type="submission" date="2019-01" db="EMBL/GenBank/DDBJ databases">
        <title>The decoding of complex shrimp genome reveals the adaptation for benthos swimmer, frequently molting mechanism and breeding impact on genome.</title>
        <authorList>
            <person name="Sun Y."/>
            <person name="Gao Y."/>
            <person name="Yu Y."/>
        </authorList>
    </citation>
    <scope>NUCLEOTIDE SEQUENCE [LARGE SCALE GENOMIC DNA]</scope>
    <source>
        <tissue evidence="3">Muscle</tissue>
    </source>
</reference>
<feature type="region of interest" description="Disordered" evidence="2">
    <location>
        <begin position="342"/>
        <end position="364"/>
    </location>
</feature>
<feature type="compositionally biased region" description="Low complexity" evidence="2">
    <location>
        <begin position="350"/>
        <end position="361"/>
    </location>
</feature>
<proteinExistence type="predicted"/>
<name>A0A423T493_PENVA</name>